<feature type="region of interest" description="Disordered" evidence="2">
    <location>
        <begin position="138"/>
        <end position="196"/>
    </location>
</feature>
<evidence type="ECO:0000256" key="2">
    <source>
        <dbReference type="SAM" id="MobiDB-lite"/>
    </source>
</evidence>
<reference evidence="4 5" key="1">
    <citation type="submission" date="2017-12" db="EMBL/GenBank/DDBJ databases">
        <title>Comparative genomics of Botrytis spp.</title>
        <authorList>
            <person name="Valero-Jimenez C.A."/>
            <person name="Tapia P."/>
            <person name="Veloso J."/>
            <person name="Silva-Moreno E."/>
            <person name="Staats M."/>
            <person name="Valdes J.H."/>
            <person name="Van Kan J.A.L."/>
        </authorList>
    </citation>
    <scope>NUCLEOTIDE SEQUENCE [LARGE SCALE GENOMIC DNA]</scope>
    <source>
        <strain evidence="4 5">Be9601</strain>
    </source>
</reference>
<gene>
    <name evidence="4" type="ORF">BELL_0048g00150</name>
</gene>
<keyword evidence="5" id="KW-1185">Reference proteome</keyword>
<feature type="compositionally biased region" description="Basic and acidic residues" evidence="2">
    <location>
        <begin position="463"/>
        <end position="473"/>
    </location>
</feature>
<dbReference type="GO" id="GO:0003676">
    <property type="term" value="F:nucleic acid binding"/>
    <property type="evidence" value="ECO:0007669"/>
    <property type="project" value="InterPro"/>
</dbReference>
<comment type="caution">
    <text evidence="4">The sequence shown here is derived from an EMBL/GenBank/DDBJ whole genome shotgun (WGS) entry which is preliminary data.</text>
</comment>
<evidence type="ECO:0000313" key="4">
    <source>
        <dbReference type="EMBL" id="TGO78962.1"/>
    </source>
</evidence>
<feature type="region of interest" description="Disordered" evidence="2">
    <location>
        <begin position="412"/>
        <end position="574"/>
    </location>
</feature>
<dbReference type="InterPro" id="IPR001878">
    <property type="entry name" value="Znf_CCHC"/>
</dbReference>
<dbReference type="SMART" id="SM00343">
    <property type="entry name" value="ZnF_C2HC"/>
    <property type="match status" value="4"/>
</dbReference>
<dbReference type="EMBL" id="PQXM01000048">
    <property type="protein sequence ID" value="TGO78962.1"/>
    <property type="molecule type" value="Genomic_DNA"/>
</dbReference>
<dbReference type="Proteomes" id="UP000297229">
    <property type="component" value="Unassembled WGS sequence"/>
</dbReference>
<organism evidence="4 5">
    <name type="scientific">Botrytis elliptica</name>
    <dbReference type="NCBI Taxonomy" id="278938"/>
    <lineage>
        <taxon>Eukaryota</taxon>
        <taxon>Fungi</taxon>
        <taxon>Dikarya</taxon>
        <taxon>Ascomycota</taxon>
        <taxon>Pezizomycotina</taxon>
        <taxon>Leotiomycetes</taxon>
        <taxon>Helotiales</taxon>
        <taxon>Sclerotiniaceae</taxon>
        <taxon>Botrytis</taxon>
    </lineage>
</organism>
<feature type="compositionally biased region" description="Polar residues" evidence="2">
    <location>
        <begin position="547"/>
        <end position="562"/>
    </location>
</feature>
<feature type="compositionally biased region" description="Polar residues" evidence="2">
    <location>
        <begin position="161"/>
        <end position="176"/>
    </location>
</feature>
<feature type="compositionally biased region" description="Basic and acidic residues" evidence="2">
    <location>
        <begin position="40"/>
        <end position="55"/>
    </location>
</feature>
<feature type="region of interest" description="Disordered" evidence="2">
    <location>
        <begin position="635"/>
        <end position="694"/>
    </location>
</feature>
<dbReference type="InterPro" id="IPR036875">
    <property type="entry name" value="Znf_CCHC_sf"/>
</dbReference>
<keyword evidence="1" id="KW-0175">Coiled coil</keyword>
<evidence type="ECO:0000313" key="5">
    <source>
        <dbReference type="Proteomes" id="UP000297229"/>
    </source>
</evidence>
<feature type="coiled-coil region" evidence="1">
    <location>
        <begin position="353"/>
        <end position="380"/>
    </location>
</feature>
<feature type="compositionally biased region" description="Polar residues" evidence="2">
    <location>
        <begin position="493"/>
        <end position="530"/>
    </location>
</feature>
<feature type="domain" description="CCHC-type" evidence="3">
    <location>
        <begin position="792"/>
        <end position="808"/>
    </location>
</feature>
<feature type="compositionally biased region" description="Gly residues" evidence="2">
    <location>
        <begin position="477"/>
        <end position="488"/>
    </location>
</feature>
<feature type="compositionally biased region" description="Pro residues" evidence="2">
    <location>
        <begin position="146"/>
        <end position="158"/>
    </location>
</feature>
<feature type="compositionally biased region" description="Polar residues" evidence="2">
    <location>
        <begin position="96"/>
        <end position="123"/>
    </location>
</feature>
<sequence length="826" mass="90986">MNSESYNSQSNSEGGAPLTLENIAKMLEGQPEPEPPISKWFEDSHPGDIIYEYHRGAPTAHFTHQTPPFRGGNLDRGHGRGRSSNRSRGPGRPESFRSNGSQFAPRGGQQNTPYNPPQGNRNSWQQAHMEAPIRFGPIEQQYGPNNVPPPPPPPPPGSPQGYWNRNTPSQQSNTLKRGNRKKINRSGSPNRPRDELGCAACGGLGHELKRCMESIDHHGFLLGCPRCQTVDHPYELCPNPRKKAGDDVFYRLKMRNNKPPLAHSQDIREMPEFWQKDYRPWTPDAALYALERFNEGLGGLDWRKEDDRDPTWDTLEIIPDGAFSHPDVRAAIDNHPAYNGNGTIDSKVPPEMIVHLQEQNAALELEVKELRETLGFYQELFGFFRRDDWVPDEDLNVGDSVSVFGLQTEEREIGEGQMDASNSQQMDGANDDRPPYVSGEHNGPTKIKQENNMYGMQIDGTNDDEHSPPRDNRQGSSGRGGGVTGGGNTTSTKYNRLGSSTYTPQAQQSQRLPSQPNTSTFGSFKPSNSDSKLKVPLMADSAFGGTYTPQTRQSQPSKSTLGSFKPGNPDSKPKVPLMVDSAFGDYNHLNRNVVAPQTQKMQPSTSTFGSFKPGNLNTELQQRRPIIEDSAFSGYNRLAGSTNSGSPQPSQSQHRLPSSTRSIVRQPNVPLNTTTTTFGEFKPPPPQGGSPQRAPDNIIEVEEEEEISQPSTSVPRPPKPIVSVIGNLLGDPNSPGALKGRAKAEIMRAKAKGPLPPTIQPKILPNGRKAGVFIDQEKKFRTTGVLQYFDAGCFNCGGGDHEGSVCKKGCYRCGKDHPLPQCPYNM</sequence>
<evidence type="ECO:0000256" key="1">
    <source>
        <dbReference type="SAM" id="Coils"/>
    </source>
</evidence>
<name>A0A4Z1K639_9HELO</name>
<dbReference type="AlphaFoldDB" id="A0A4Z1K639"/>
<accession>A0A4Z1K639</accession>
<feature type="compositionally biased region" description="Low complexity" evidence="2">
    <location>
        <begin position="1"/>
        <end position="13"/>
    </location>
</feature>
<feature type="region of interest" description="Disordered" evidence="2">
    <location>
        <begin position="598"/>
        <end position="623"/>
    </location>
</feature>
<protein>
    <recommendedName>
        <fullName evidence="3">CCHC-type domain-containing protein</fullName>
    </recommendedName>
</protein>
<dbReference type="SUPFAM" id="SSF57756">
    <property type="entry name" value="Retrovirus zinc finger-like domains"/>
    <property type="match status" value="1"/>
</dbReference>
<feature type="compositionally biased region" description="Polar residues" evidence="2">
    <location>
        <begin position="598"/>
        <end position="620"/>
    </location>
</feature>
<feature type="compositionally biased region" description="Polar residues" evidence="2">
    <location>
        <begin position="639"/>
        <end position="678"/>
    </location>
</feature>
<feature type="domain" description="CCHC-type" evidence="3">
    <location>
        <begin position="223"/>
        <end position="239"/>
    </location>
</feature>
<feature type="region of interest" description="Disordered" evidence="2">
    <location>
        <begin position="1"/>
        <end position="123"/>
    </location>
</feature>
<dbReference type="GO" id="GO:0008270">
    <property type="term" value="F:zinc ion binding"/>
    <property type="evidence" value="ECO:0007669"/>
    <property type="project" value="InterPro"/>
</dbReference>
<feature type="domain" description="CCHC-type" evidence="3">
    <location>
        <begin position="809"/>
        <end position="824"/>
    </location>
</feature>
<feature type="domain" description="CCHC-type" evidence="3">
    <location>
        <begin position="197"/>
        <end position="213"/>
    </location>
</feature>
<proteinExistence type="predicted"/>
<dbReference type="STRING" id="278938.A0A4Z1K639"/>
<evidence type="ECO:0000259" key="3">
    <source>
        <dbReference type="SMART" id="SM00343"/>
    </source>
</evidence>